<evidence type="ECO:0000313" key="3">
    <source>
        <dbReference type="EMBL" id="CEK74597.1"/>
    </source>
</evidence>
<reference evidence="4" key="1">
    <citation type="submission" date="2014-12" db="EMBL/GenBank/DDBJ databases">
        <title>Insight into the proteome of Arion vulgaris.</title>
        <authorList>
            <person name="Aradska J."/>
            <person name="Bulat T."/>
            <person name="Smidak R."/>
            <person name="Sarate P."/>
            <person name="Gangsoo J."/>
            <person name="Sialana F."/>
            <person name="Bilban M."/>
            <person name="Lubec G."/>
        </authorList>
    </citation>
    <scope>NUCLEOTIDE SEQUENCE</scope>
    <source>
        <tissue evidence="4">Skin</tissue>
    </source>
</reference>
<keyword evidence="2" id="KW-1133">Transmembrane helix</keyword>
<protein>
    <submittedName>
        <fullName evidence="4">Uncharacterized protein</fullName>
    </submittedName>
</protein>
<evidence type="ECO:0000256" key="2">
    <source>
        <dbReference type="SAM" id="Phobius"/>
    </source>
</evidence>
<evidence type="ECO:0000313" key="4">
    <source>
        <dbReference type="EMBL" id="CEK74598.1"/>
    </source>
</evidence>
<dbReference type="EMBL" id="HACG01027733">
    <property type="protein sequence ID" value="CEK74598.1"/>
    <property type="molecule type" value="Transcribed_RNA"/>
</dbReference>
<accession>A0A0B7A1A6</accession>
<dbReference type="EMBL" id="HACG01027732">
    <property type="protein sequence ID" value="CEK74597.1"/>
    <property type="molecule type" value="Transcribed_RNA"/>
</dbReference>
<dbReference type="AlphaFoldDB" id="A0A0B7A1A6"/>
<proteinExistence type="predicted"/>
<keyword evidence="2" id="KW-0812">Transmembrane</keyword>
<keyword evidence="2" id="KW-0472">Membrane</keyword>
<sequence length="82" mass="9246">MDNATYTPDSNEDSVNHQEVTQEERPDENEFDTIRKKVDPNVFCAPLNQGELSVTDKFSLAFLIIFPCFFFALGIVLTATLS</sequence>
<name>A0A0B7A1A6_9EUPU</name>
<feature type="region of interest" description="Disordered" evidence="1">
    <location>
        <begin position="1"/>
        <end position="32"/>
    </location>
</feature>
<gene>
    <name evidence="4" type="primary">ORF91757</name>
    <name evidence="3" type="synonym">ORF91755</name>
</gene>
<feature type="compositionally biased region" description="Basic and acidic residues" evidence="1">
    <location>
        <begin position="14"/>
        <end position="24"/>
    </location>
</feature>
<feature type="transmembrane region" description="Helical" evidence="2">
    <location>
        <begin position="58"/>
        <end position="81"/>
    </location>
</feature>
<evidence type="ECO:0000256" key="1">
    <source>
        <dbReference type="SAM" id="MobiDB-lite"/>
    </source>
</evidence>
<organism evidence="4">
    <name type="scientific">Arion vulgaris</name>
    <dbReference type="NCBI Taxonomy" id="1028688"/>
    <lineage>
        <taxon>Eukaryota</taxon>
        <taxon>Metazoa</taxon>
        <taxon>Spiralia</taxon>
        <taxon>Lophotrochozoa</taxon>
        <taxon>Mollusca</taxon>
        <taxon>Gastropoda</taxon>
        <taxon>Heterobranchia</taxon>
        <taxon>Euthyneura</taxon>
        <taxon>Panpulmonata</taxon>
        <taxon>Eupulmonata</taxon>
        <taxon>Stylommatophora</taxon>
        <taxon>Helicina</taxon>
        <taxon>Arionoidea</taxon>
        <taxon>Arionidae</taxon>
        <taxon>Arion</taxon>
    </lineage>
</organism>